<evidence type="ECO:0000256" key="3">
    <source>
        <dbReference type="SAM" id="SignalP"/>
    </source>
</evidence>
<dbReference type="PANTHER" id="PTHR43649">
    <property type="entry name" value="ARABINOSE-BINDING PROTEIN-RELATED"/>
    <property type="match status" value="1"/>
</dbReference>
<reference evidence="4 5" key="1">
    <citation type="submission" date="2020-08" db="EMBL/GenBank/DDBJ databases">
        <title>Sequencing the genomes of 1000 actinobacteria strains.</title>
        <authorList>
            <person name="Klenk H.-P."/>
        </authorList>
    </citation>
    <scope>NUCLEOTIDE SEQUENCE [LARGE SCALE GENOMIC DNA]</scope>
    <source>
        <strain evidence="4 5">DSM 43768</strain>
    </source>
</reference>
<organism evidence="4 5">
    <name type="scientific">Nonomuraea rubra</name>
    <dbReference type="NCBI Taxonomy" id="46180"/>
    <lineage>
        <taxon>Bacteria</taxon>
        <taxon>Bacillati</taxon>
        <taxon>Actinomycetota</taxon>
        <taxon>Actinomycetes</taxon>
        <taxon>Streptosporangiales</taxon>
        <taxon>Streptosporangiaceae</taxon>
        <taxon>Nonomuraea</taxon>
    </lineage>
</organism>
<evidence type="ECO:0000256" key="1">
    <source>
        <dbReference type="ARBA" id="ARBA00008520"/>
    </source>
</evidence>
<dbReference type="PROSITE" id="PS51257">
    <property type="entry name" value="PROKAR_LIPOPROTEIN"/>
    <property type="match status" value="1"/>
</dbReference>
<keyword evidence="3" id="KW-0732">Signal</keyword>
<dbReference type="EMBL" id="JACHMI010000001">
    <property type="protein sequence ID" value="MBB6552979.1"/>
    <property type="molecule type" value="Genomic_DNA"/>
</dbReference>
<accession>A0A7X0P0R6</accession>
<dbReference type="PANTHER" id="PTHR43649:SF29">
    <property type="entry name" value="OSMOPROTECTIVE COMPOUNDS-BINDING PROTEIN GGTB"/>
    <property type="match status" value="1"/>
</dbReference>
<keyword evidence="5" id="KW-1185">Reference proteome</keyword>
<dbReference type="InterPro" id="IPR050490">
    <property type="entry name" value="Bact_solute-bd_prot1"/>
</dbReference>
<dbReference type="PROSITE" id="PS51318">
    <property type="entry name" value="TAT"/>
    <property type="match status" value="1"/>
</dbReference>
<dbReference type="AlphaFoldDB" id="A0A7X0P0R6"/>
<sequence length="430" mass="47314">MNQRPPITRRNLLLGTAAAFGVPAALAGCGSGSQAPAQAPGASGGNLGTVTIGSNASDEIPKKTLETVVKGFTQATSRINTVDHNTFQENINRYLRGTPDDVFTWFAGYRMQFFAEQGLAVDISDVWQEIGGNYTQAFKDQSTGVDGKQYFIPFTYYPWAVFYRKSLWREKGYEPPATLDELTALARKMKADGVIPIAFADKDGWPAMGTFDILNLRMNGYDFHISLMAGKESWTDPRVKQVFDTWRGLMEFHQPAALGRTWQEAGQSLAQKKTGMYLLGMFVAQQFPEADRDDLDFFTFPEINPAYGTDSIDAPIDGYMISAKARNVEGAKALLRHFAQPSSQDVATELDPGTLAASSKADTSGYSALQKRGAELVSKATHIAQFLDRDTRPDFASTVMIPSLQSFVSKPDEIDSLLASIEKQKANIFR</sequence>
<comment type="similarity">
    <text evidence="1">Belongs to the bacterial solute-binding protein 1 family.</text>
</comment>
<keyword evidence="4" id="KW-0762">Sugar transport</keyword>
<keyword evidence="2" id="KW-0813">Transport</keyword>
<dbReference type="RefSeq" id="WP_185106874.1">
    <property type="nucleotide sequence ID" value="NZ_BAAAXY010000064.1"/>
</dbReference>
<feature type="signal peptide" evidence="3">
    <location>
        <begin position="1"/>
        <end position="27"/>
    </location>
</feature>
<dbReference type="SUPFAM" id="SSF53850">
    <property type="entry name" value="Periplasmic binding protein-like II"/>
    <property type="match status" value="1"/>
</dbReference>
<gene>
    <name evidence="4" type="ORF">HD593_007774</name>
</gene>
<feature type="chain" id="PRO_5039653348" evidence="3">
    <location>
        <begin position="28"/>
        <end position="430"/>
    </location>
</feature>
<comment type="caution">
    <text evidence="4">The sequence shown here is derived from an EMBL/GenBank/DDBJ whole genome shotgun (WGS) entry which is preliminary data.</text>
</comment>
<proteinExistence type="inferred from homology"/>
<dbReference type="Proteomes" id="UP000565579">
    <property type="component" value="Unassembled WGS sequence"/>
</dbReference>
<protein>
    <submittedName>
        <fullName evidence="4">Multiple sugar transport system substrate-binding protein</fullName>
    </submittedName>
</protein>
<evidence type="ECO:0000313" key="4">
    <source>
        <dbReference type="EMBL" id="MBB6552979.1"/>
    </source>
</evidence>
<dbReference type="Pfam" id="PF01547">
    <property type="entry name" value="SBP_bac_1"/>
    <property type="match status" value="1"/>
</dbReference>
<dbReference type="Gene3D" id="3.40.190.10">
    <property type="entry name" value="Periplasmic binding protein-like II"/>
    <property type="match status" value="2"/>
</dbReference>
<dbReference type="InterPro" id="IPR006311">
    <property type="entry name" value="TAT_signal"/>
</dbReference>
<evidence type="ECO:0000256" key="2">
    <source>
        <dbReference type="ARBA" id="ARBA00022448"/>
    </source>
</evidence>
<dbReference type="InterPro" id="IPR006059">
    <property type="entry name" value="SBP"/>
</dbReference>
<evidence type="ECO:0000313" key="5">
    <source>
        <dbReference type="Proteomes" id="UP000565579"/>
    </source>
</evidence>
<name>A0A7X0P0R6_9ACTN</name>